<dbReference type="Proteomes" id="UP001596028">
    <property type="component" value="Unassembled WGS sequence"/>
</dbReference>
<name>A0ABV9FLI4_9BACL</name>
<dbReference type="Pfam" id="PF00440">
    <property type="entry name" value="TetR_N"/>
    <property type="match status" value="1"/>
</dbReference>
<evidence type="ECO:0000259" key="3">
    <source>
        <dbReference type="PROSITE" id="PS50977"/>
    </source>
</evidence>
<keyword evidence="1 2" id="KW-0238">DNA-binding</keyword>
<dbReference type="Gene3D" id="1.10.357.10">
    <property type="entry name" value="Tetracycline Repressor, domain 2"/>
    <property type="match status" value="1"/>
</dbReference>
<evidence type="ECO:0000313" key="4">
    <source>
        <dbReference type="EMBL" id="MFC4601079.1"/>
    </source>
</evidence>
<dbReference type="PRINTS" id="PR00455">
    <property type="entry name" value="HTHTETR"/>
</dbReference>
<dbReference type="PANTHER" id="PTHR30328:SF54">
    <property type="entry name" value="HTH-TYPE TRANSCRIPTIONAL REPRESSOR SCO4008"/>
    <property type="match status" value="1"/>
</dbReference>
<dbReference type="InterPro" id="IPR009057">
    <property type="entry name" value="Homeodomain-like_sf"/>
</dbReference>
<reference evidence="5" key="1">
    <citation type="journal article" date="2019" name="Int. J. Syst. Evol. Microbiol.">
        <title>The Global Catalogue of Microorganisms (GCM) 10K type strain sequencing project: providing services to taxonomists for standard genome sequencing and annotation.</title>
        <authorList>
            <consortium name="The Broad Institute Genomics Platform"/>
            <consortium name="The Broad Institute Genome Sequencing Center for Infectious Disease"/>
            <person name="Wu L."/>
            <person name="Ma J."/>
        </authorList>
    </citation>
    <scope>NUCLEOTIDE SEQUENCE [LARGE SCALE GENOMIC DNA]</scope>
    <source>
        <strain evidence="5">CCUG 49571</strain>
    </source>
</reference>
<dbReference type="Pfam" id="PF08362">
    <property type="entry name" value="TetR_C_3"/>
    <property type="match status" value="1"/>
</dbReference>
<dbReference type="SUPFAM" id="SSF48498">
    <property type="entry name" value="Tetracyclin repressor-like, C-terminal domain"/>
    <property type="match status" value="1"/>
</dbReference>
<organism evidence="4 5">
    <name type="scientific">Cohnella hongkongensis</name>
    <dbReference type="NCBI Taxonomy" id="178337"/>
    <lineage>
        <taxon>Bacteria</taxon>
        <taxon>Bacillati</taxon>
        <taxon>Bacillota</taxon>
        <taxon>Bacilli</taxon>
        <taxon>Bacillales</taxon>
        <taxon>Paenibacillaceae</taxon>
        <taxon>Cohnella</taxon>
    </lineage>
</organism>
<evidence type="ECO:0000256" key="1">
    <source>
        <dbReference type="ARBA" id="ARBA00023125"/>
    </source>
</evidence>
<proteinExistence type="predicted"/>
<dbReference type="PROSITE" id="PS50977">
    <property type="entry name" value="HTH_TETR_2"/>
    <property type="match status" value="1"/>
</dbReference>
<evidence type="ECO:0000313" key="5">
    <source>
        <dbReference type="Proteomes" id="UP001596028"/>
    </source>
</evidence>
<evidence type="ECO:0000256" key="2">
    <source>
        <dbReference type="PROSITE-ProRule" id="PRU00335"/>
    </source>
</evidence>
<dbReference type="EMBL" id="JBHSEP010000022">
    <property type="protein sequence ID" value="MFC4601079.1"/>
    <property type="molecule type" value="Genomic_DNA"/>
</dbReference>
<dbReference type="InterPro" id="IPR001647">
    <property type="entry name" value="HTH_TetR"/>
</dbReference>
<dbReference type="PANTHER" id="PTHR30328">
    <property type="entry name" value="TRANSCRIPTIONAL REPRESSOR"/>
    <property type="match status" value="1"/>
</dbReference>
<feature type="DNA-binding region" description="H-T-H motif" evidence="2">
    <location>
        <begin position="32"/>
        <end position="51"/>
    </location>
</feature>
<accession>A0ABV9FLI4</accession>
<feature type="domain" description="HTH tetR-type" evidence="3">
    <location>
        <begin position="9"/>
        <end position="69"/>
    </location>
</feature>
<dbReference type="InterPro" id="IPR036271">
    <property type="entry name" value="Tet_transcr_reg_TetR-rel_C_sf"/>
</dbReference>
<sequence length="361" mass="41167">MQTLDEAKTTVQERILNAAEDIFARIGFAGCRMNDIAAKAGVNQALIHYYFDSKEKLYMEVVTRLFEQWELHVNEILLEDEEPQALLRKYIKEHFELKCKLPNLHMLYHRESLEGGDLFQKYASAKWTGDTEEKMKLLAQWKNDGLIQGQLHERVLLQLVWGMMNQFYYRSADNLREEMQLQGSYEEMKELLADQIIRITLYGVLPRDEGPGREGGAAAPRSACVLLSPEIRESDASDVDELLNSLRILHGMDLTFAERAEELIETIKADPSRLVVVLAATEFGEVPSSVRELLVELEAEPGRITDRFVAVWTTSGRQGGGEHLQRTLEEAFNRFGAFAVSRIPGQNGREYAERCAKLARN</sequence>
<dbReference type="Gene3D" id="1.10.10.60">
    <property type="entry name" value="Homeodomain-like"/>
    <property type="match status" value="1"/>
</dbReference>
<comment type="caution">
    <text evidence="4">The sequence shown here is derived from an EMBL/GenBank/DDBJ whole genome shotgun (WGS) entry which is preliminary data.</text>
</comment>
<keyword evidence="5" id="KW-1185">Reference proteome</keyword>
<protein>
    <submittedName>
        <fullName evidence="4">TetR/AcrR family transcriptional regulator</fullName>
    </submittedName>
</protein>
<dbReference type="InterPro" id="IPR050109">
    <property type="entry name" value="HTH-type_TetR-like_transc_reg"/>
</dbReference>
<gene>
    <name evidence="4" type="ORF">ACFO3S_22750</name>
</gene>
<dbReference type="SUPFAM" id="SSF46689">
    <property type="entry name" value="Homeodomain-like"/>
    <property type="match status" value="1"/>
</dbReference>
<dbReference type="InterPro" id="IPR013573">
    <property type="entry name" value="Tscrpt_reg_YcdC_C"/>
</dbReference>
<dbReference type="RefSeq" id="WP_378100820.1">
    <property type="nucleotide sequence ID" value="NZ_JBHSEP010000022.1"/>
</dbReference>